<dbReference type="CDD" id="cd06464">
    <property type="entry name" value="ACD_sHsps-like"/>
    <property type="match status" value="1"/>
</dbReference>
<organism evidence="4 5">
    <name type="scientific">Roseateles toxinivorans</name>
    <dbReference type="NCBI Taxonomy" id="270368"/>
    <lineage>
        <taxon>Bacteria</taxon>
        <taxon>Pseudomonadati</taxon>
        <taxon>Pseudomonadota</taxon>
        <taxon>Betaproteobacteria</taxon>
        <taxon>Burkholderiales</taxon>
        <taxon>Sphaerotilaceae</taxon>
        <taxon>Roseateles</taxon>
    </lineage>
</organism>
<dbReference type="PANTHER" id="PTHR11527">
    <property type="entry name" value="HEAT-SHOCK PROTEIN 20 FAMILY MEMBER"/>
    <property type="match status" value="1"/>
</dbReference>
<dbReference type="Pfam" id="PF00011">
    <property type="entry name" value="HSP20"/>
    <property type="match status" value="1"/>
</dbReference>
<dbReference type="SUPFAM" id="SSF49764">
    <property type="entry name" value="HSP20-like chaperones"/>
    <property type="match status" value="1"/>
</dbReference>
<dbReference type="PROSITE" id="PS01031">
    <property type="entry name" value="SHSP"/>
    <property type="match status" value="1"/>
</dbReference>
<dbReference type="Proteomes" id="UP000295361">
    <property type="component" value="Unassembled WGS sequence"/>
</dbReference>
<evidence type="ECO:0000256" key="1">
    <source>
        <dbReference type="PROSITE-ProRule" id="PRU00285"/>
    </source>
</evidence>
<sequence>MYESMLSFPGAVFGDFERLRRELNEALAPTGLPSSIRSVAPGSFPAVNVGNTPGSVEVYAFAPGIDASKIEVSIDRGVLTLAGERRLTGAPDEQKKTSVYGRERISGAFRRAISLPDDVDVDQVQASYRDGVLRVSIARKASAQPRRITVQ</sequence>
<dbReference type="Gene3D" id="2.60.40.790">
    <property type="match status" value="1"/>
</dbReference>
<dbReference type="InterPro" id="IPR031107">
    <property type="entry name" value="Small_HSP"/>
</dbReference>
<gene>
    <name evidence="4" type="ORF">DES47_102434</name>
</gene>
<dbReference type="InParanoid" id="A0A4R6QQE2"/>
<evidence type="ECO:0000313" key="4">
    <source>
        <dbReference type="EMBL" id="TDP72689.1"/>
    </source>
</evidence>
<dbReference type="AlphaFoldDB" id="A0A4R6QQE2"/>
<protein>
    <submittedName>
        <fullName evidence="4">HSP20 family protein</fullName>
    </submittedName>
</protein>
<keyword evidence="5" id="KW-1185">Reference proteome</keyword>
<feature type="domain" description="SHSP" evidence="3">
    <location>
        <begin position="38"/>
        <end position="151"/>
    </location>
</feature>
<evidence type="ECO:0000259" key="3">
    <source>
        <dbReference type="PROSITE" id="PS01031"/>
    </source>
</evidence>
<accession>A0A4R6QQE2</accession>
<dbReference type="InterPro" id="IPR002068">
    <property type="entry name" value="A-crystallin/Hsp20_dom"/>
</dbReference>
<evidence type="ECO:0000313" key="5">
    <source>
        <dbReference type="Proteomes" id="UP000295361"/>
    </source>
</evidence>
<reference evidence="4 5" key="1">
    <citation type="submission" date="2019-03" db="EMBL/GenBank/DDBJ databases">
        <title>Genomic Encyclopedia of Type Strains, Phase IV (KMG-IV): sequencing the most valuable type-strain genomes for metagenomic binning, comparative biology and taxonomic classification.</title>
        <authorList>
            <person name="Goeker M."/>
        </authorList>
    </citation>
    <scope>NUCLEOTIDE SEQUENCE [LARGE SCALE GENOMIC DNA]</scope>
    <source>
        <strain evidence="4 5">DSM 16998</strain>
    </source>
</reference>
<dbReference type="EMBL" id="SNXS01000002">
    <property type="protein sequence ID" value="TDP72689.1"/>
    <property type="molecule type" value="Genomic_DNA"/>
</dbReference>
<proteinExistence type="inferred from homology"/>
<comment type="caution">
    <text evidence="4">The sequence shown here is derived from an EMBL/GenBank/DDBJ whole genome shotgun (WGS) entry which is preliminary data.</text>
</comment>
<name>A0A4R6QQE2_9BURK</name>
<dbReference type="RefSeq" id="WP_133700139.1">
    <property type="nucleotide sequence ID" value="NZ_SNXS01000002.1"/>
</dbReference>
<dbReference type="OrthoDB" id="5295562at2"/>
<comment type="similarity">
    <text evidence="1 2">Belongs to the small heat shock protein (HSP20) family.</text>
</comment>
<dbReference type="InterPro" id="IPR008978">
    <property type="entry name" value="HSP20-like_chaperone"/>
</dbReference>
<evidence type="ECO:0000256" key="2">
    <source>
        <dbReference type="RuleBase" id="RU003616"/>
    </source>
</evidence>